<protein>
    <submittedName>
        <fullName evidence="2">Uncharacterized protein</fullName>
    </submittedName>
</protein>
<dbReference type="EMBL" id="FOUB01000028">
    <property type="protein sequence ID" value="SFM42852.1"/>
    <property type="molecule type" value="Genomic_DNA"/>
</dbReference>
<dbReference type="AlphaFoldDB" id="A0A1I4QRZ9"/>
<sequence length="463" mass="53166">MTHTIPQKKTVVVPFKPQTKISLADFPIGSPEFELLKKRFKHSKTAQALQHLEFLYRQYEMPVNGIYRNIYPCGDMPINKTISGHIGIKSRRIVFSILNEIRQSYQFEKAVKLIPNEIDFRGKLYASFYLPSDPHRTVYWFRNQKLINELCAEIEQELANLKHAKEACYVIPQKPACEPQCNTASELSCIPSGTPSYTNIENLEKRKKKNNDKGVTDPPFLRDSNPSFLRDSNAKAGENYKTKVSSKDSNVNVSTDKNVYSLYKSYCESLDKGILLPPSPTNLDAKKLGKFFHVFIGLGLKREELPQFFKALGANHEAVVEYLKERGVWQVKDYAISLDSSFLAGHANRIISWYAKQENQLLNKASLKSKRFELSLEVTKPKAPFITNSKGFTYQEKQKLIPEEERESLEYAYVYFEKEDPQLAEVIYSALKNNSIDLDASEERMNKLRALSLDEFDKLATPR</sequence>
<name>A0A1I4QRZ9_9PROT</name>
<reference evidence="3" key="1">
    <citation type="submission" date="2016-10" db="EMBL/GenBank/DDBJ databases">
        <authorList>
            <person name="Varghese N."/>
            <person name="Submissions S."/>
        </authorList>
    </citation>
    <scope>NUCLEOTIDE SEQUENCE [LARGE SCALE GENOMIC DNA]</scope>
    <source>
        <strain evidence="3">Nm44</strain>
    </source>
</reference>
<proteinExistence type="predicted"/>
<keyword evidence="3" id="KW-1185">Reference proteome</keyword>
<evidence type="ECO:0000313" key="3">
    <source>
        <dbReference type="Proteomes" id="UP000183287"/>
    </source>
</evidence>
<evidence type="ECO:0000256" key="1">
    <source>
        <dbReference type="SAM" id="MobiDB-lite"/>
    </source>
</evidence>
<organism evidence="2 3">
    <name type="scientific">Nitrosomonas communis</name>
    <dbReference type="NCBI Taxonomy" id="44574"/>
    <lineage>
        <taxon>Bacteria</taxon>
        <taxon>Pseudomonadati</taxon>
        <taxon>Pseudomonadota</taxon>
        <taxon>Betaproteobacteria</taxon>
        <taxon>Nitrosomonadales</taxon>
        <taxon>Nitrosomonadaceae</taxon>
        <taxon>Nitrosomonas</taxon>
    </lineage>
</organism>
<dbReference type="RefSeq" id="WP_074905666.1">
    <property type="nucleotide sequence ID" value="NZ_FOUB01000028.1"/>
</dbReference>
<feature type="region of interest" description="Disordered" evidence="1">
    <location>
        <begin position="200"/>
        <end position="228"/>
    </location>
</feature>
<evidence type="ECO:0000313" key="2">
    <source>
        <dbReference type="EMBL" id="SFM42852.1"/>
    </source>
</evidence>
<dbReference type="Proteomes" id="UP000183287">
    <property type="component" value="Unassembled WGS sequence"/>
</dbReference>
<gene>
    <name evidence="2" type="ORF">SAMN05421863_102829</name>
</gene>
<accession>A0A1I4QRZ9</accession>